<evidence type="ECO:0000313" key="3">
    <source>
        <dbReference type="EMBL" id="MPM15587.1"/>
    </source>
</evidence>
<dbReference type="PANTHER" id="PTHR30461:SF23">
    <property type="entry name" value="DNA RECOMBINASE-RELATED"/>
    <property type="match status" value="1"/>
</dbReference>
<dbReference type="Gene3D" id="3.90.1750.20">
    <property type="entry name" value="Putative Large Serine Recombinase, Chain B, Domain 2"/>
    <property type="match status" value="1"/>
</dbReference>
<reference evidence="3" key="1">
    <citation type="submission" date="2019-08" db="EMBL/GenBank/DDBJ databases">
        <authorList>
            <person name="Kucharzyk K."/>
            <person name="Murdoch R.W."/>
            <person name="Higgins S."/>
            <person name="Loffler F."/>
        </authorList>
    </citation>
    <scope>NUCLEOTIDE SEQUENCE</scope>
</reference>
<dbReference type="GO" id="GO:0000150">
    <property type="term" value="F:DNA strand exchange activity"/>
    <property type="evidence" value="ECO:0007669"/>
    <property type="project" value="InterPro"/>
</dbReference>
<organism evidence="3">
    <name type="scientific">bioreactor metagenome</name>
    <dbReference type="NCBI Taxonomy" id="1076179"/>
    <lineage>
        <taxon>unclassified sequences</taxon>
        <taxon>metagenomes</taxon>
        <taxon>ecological metagenomes</taxon>
    </lineage>
</organism>
<dbReference type="InterPro" id="IPR006119">
    <property type="entry name" value="Resolv_N"/>
</dbReference>
<evidence type="ECO:0000259" key="1">
    <source>
        <dbReference type="PROSITE" id="PS51736"/>
    </source>
</evidence>
<proteinExistence type="predicted"/>
<dbReference type="Pfam" id="PF07508">
    <property type="entry name" value="Recombinase"/>
    <property type="match status" value="1"/>
</dbReference>
<feature type="domain" description="Resolvase/invertase-type recombinase catalytic" evidence="1">
    <location>
        <begin position="16"/>
        <end position="164"/>
    </location>
</feature>
<evidence type="ECO:0000259" key="2">
    <source>
        <dbReference type="PROSITE" id="PS51737"/>
    </source>
</evidence>
<dbReference type="PANTHER" id="PTHR30461">
    <property type="entry name" value="DNA-INVERTASE FROM LAMBDOID PROPHAGE"/>
    <property type="match status" value="1"/>
</dbReference>
<dbReference type="GO" id="GO:0003677">
    <property type="term" value="F:DNA binding"/>
    <property type="evidence" value="ECO:0007669"/>
    <property type="project" value="InterPro"/>
</dbReference>
<protein>
    <submittedName>
        <fullName evidence="3">Uncharacterized protein</fullName>
    </submittedName>
</protein>
<dbReference type="InterPro" id="IPR038109">
    <property type="entry name" value="DNA_bind_recomb_sf"/>
</dbReference>
<dbReference type="InterPro" id="IPR011109">
    <property type="entry name" value="DNA_bind_recombinase_dom"/>
</dbReference>
<dbReference type="PROSITE" id="PS51736">
    <property type="entry name" value="RECOMBINASES_3"/>
    <property type="match status" value="1"/>
</dbReference>
<dbReference type="InterPro" id="IPR050639">
    <property type="entry name" value="SSR_resolvase"/>
</dbReference>
<dbReference type="Gene3D" id="3.40.50.1390">
    <property type="entry name" value="Resolvase, N-terminal catalytic domain"/>
    <property type="match status" value="1"/>
</dbReference>
<dbReference type="InterPro" id="IPR036162">
    <property type="entry name" value="Resolvase-like_N_sf"/>
</dbReference>
<dbReference type="SUPFAM" id="SSF53041">
    <property type="entry name" value="Resolvase-like"/>
    <property type="match status" value="1"/>
</dbReference>
<dbReference type="Pfam" id="PF00239">
    <property type="entry name" value="Resolvase"/>
    <property type="match status" value="1"/>
</dbReference>
<dbReference type="SMART" id="SM00857">
    <property type="entry name" value="Resolvase"/>
    <property type="match status" value="1"/>
</dbReference>
<gene>
    <name evidence="3" type="ORF">SDC9_61958</name>
</gene>
<sequence>MRVTRVVRSQDLQAKRVAAYCRVSTLKENQEESFETQQRYYTDLINHTAGWQPVKVYADEGFSGVLAEKRPGFMTMMADARGNLIDIILVKSISRFARNAKEAQRYVHELKNLGVEVRFEREGISSMDGSAEMAFSMLAVAAQEESRSISENMKWSLRKHAEQGIRHLGSNRILGYNEVDGVLVPNQDAWIVRVIFEDYAAGLYPIEIQRHLEDLGAANSTTKRIPGAGNMRKVLSNEVYAGDRMIQKGPVRDLITKQPDYSKPYTSYYLTDDHEPIVDRQLFEQVKARLAWVDQERKAGIYRTSQSHYLYGLVYCSECDLPYRKGDGSEYKGTEYDYLVCSCRKRRDRKQRTCTNRSIRVDQLLKTLSETFGLPWCSVEEFDSDTLVGAVERVVIKPHGVDVVMKYRQVANG</sequence>
<accession>A0A644XI12</accession>
<name>A0A644XI12_9ZZZZ</name>
<dbReference type="Pfam" id="PF13408">
    <property type="entry name" value="Zn_ribbon_recom"/>
    <property type="match status" value="1"/>
</dbReference>
<dbReference type="InterPro" id="IPR025827">
    <property type="entry name" value="Zn_ribbon_recom_dom"/>
</dbReference>
<dbReference type="CDD" id="cd00338">
    <property type="entry name" value="Ser_Recombinase"/>
    <property type="match status" value="1"/>
</dbReference>
<comment type="caution">
    <text evidence="3">The sequence shown here is derived from an EMBL/GenBank/DDBJ whole genome shotgun (WGS) entry which is preliminary data.</text>
</comment>
<dbReference type="EMBL" id="VSSQ01002467">
    <property type="protein sequence ID" value="MPM15587.1"/>
    <property type="molecule type" value="Genomic_DNA"/>
</dbReference>
<dbReference type="AlphaFoldDB" id="A0A644XI12"/>
<feature type="domain" description="Recombinase" evidence="2">
    <location>
        <begin position="173"/>
        <end position="299"/>
    </location>
</feature>
<dbReference type="PROSITE" id="PS51737">
    <property type="entry name" value="RECOMBINASE_DNA_BIND"/>
    <property type="match status" value="1"/>
</dbReference>